<proteinExistence type="predicted"/>
<accession>A0A1G7VM34</accession>
<name>A0A1G7VM34_9FLAO</name>
<keyword evidence="3" id="KW-1185">Reference proteome</keyword>
<feature type="chain" id="PRO_5011540446" evidence="1">
    <location>
        <begin position="20"/>
        <end position="86"/>
    </location>
</feature>
<keyword evidence="1" id="KW-0732">Signal</keyword>
<feature type="signal peptide" evidence="1">
    <location>
        <begin position="1"/>
        <end position="19"/>
    </location>
</feature>
<evidence type="ECO:0000313" key="3">
    <source>
        <dbReference type="Proteomes" id="UP000199492"/>
    </source>
</evidence>
<sequence length="86" mass="9664">MKKGLFIILFLTMSLASFAQQDVIVNNETEVVETSKTVKSESSSAAISSEIKAKVLKMNRKKNNEIISIKTFRKSLQIRVKTVKLC</sequence>
<evidence type="ECO:0000256" key="1">
    <source>
        <dbReference type="SAM" id="SignalP"/>
    </source>
</evidence>
<gene>
    <name evidence="2" type="ORF">SAMN04489796_10159</name>
</gene>
<dbReference type="RefSeq" id="WP_092465599.1">
    <property type="nucleotide sequence ID" value="NZ_FNCZ01000001.1"/>
</dbReference>
<reference evidence="3" key="1">
    <citation type="submission" date="2016-10" db="EMBL/GenBank/DDBJ databases">
        <authorList>
            <person name="Varghese N."/>
            <person name="Submissions S."/>
        </authorList>
    </citation>
    <scope>NUCLEOTIDE SEQUENCE [LARGE SCALE GENOMIC DNA]</scope>
    <source>
        <strain evidence="3">DSM 15363</strain>
    </source>
</reference>
<dbReference type="EMBL" id="FNCZ01000001">
    <property type="protein sequence ID" value="SDG60661.1"/>
    <property type="molecule type" value="Genomic_DNA"/>
</dbReference>
<dbReference type="Proteomes" id="UP000199492">
    <property type="component" value="Unassembled WGS sequence"/>
</dbReference>
<organism evidence="2 3">
    <name type="scientific">Winogradskyella thalassocola</name>
    <dbReference type="NCBI Taxonomy" id="262004"/>
    <lineage>
        <taxon>Bacteria</taxon>
        <taxon>Pseudomonadati</taxon>
        <taxon>Bacteroidota</taxon>
        <taxon>Flavobacteriia</taxon>
        <taxon>Flavobacteriales</taxon>
        <taxon>Flavobacteriaceae</taxon>
        <taxon>Winogradskyella</taxon>
    </lineage>
</organism>
<dbReference type="AlphaFoldDB" id="A0A1G7VM34"/>
<protein>
    <submittedName>
        <fullName evidence="2">Uncharacterized protein</fullName>
    </submittedName>
</protein>
<dbReference type="OrthoDB" id="1134977at2"/>
<evidence type="ECO:0000313" key="2">
    <source>
        <dbReference type="EMBL" id="SDG60661.1"/>
    </source>
</evidence>